<sequence>MEDIDGWLAGVRHNQTGLILMLTEYKGNPSVYVIRNKYSIHFAQADTTFTTDVVELWNMLFETVEGSRRFTYYHPAADADFPAPNEHFLTIPAEGSKNCFQEMDKITKKLFNLWDSVATTPADISSFKSILPSLMYNINSREVDTVNGTANLTTIISSSLLFYRLLSHFLDTNNLNANSEPPITSVWQVKLQHKLNNASILFMDDRGLFDIRISQEEVTGAMDDIAGLVNALCSDKCYHLHCIDGLVADRAA</sequence>
<evidence type="ECO:0000313" key="1">
    <source>
        <dbReference type="EMBL" id="GJJ05905.1"/>
    </source>
</evidence>
<protein>
    <recommendedName>
        <fullName evidence="3">CCZ1/INTU/HSP4 first Longin domain-containing protein</fullName>
    </recommendedName>
</protein>
<evidence type="ECO:0008006" key="3">
    <source>
        <dbReference type="Google" id="ProtNLM"/>
    </source>
</evidence>
<evidence type="ECO:0000313" key="2">
    <source>
        <dbReference type="Proteomes" id="UP001050691"/>
    </source>
</evidence>
<dbReference type="AlphaFoldDB" id="A0AAV5A1Y5"/>
<dbReference type="Proteomes" id="UP001050691">
    <property type="component" value="Unassembled WGS sequence"/>
</dbReference>
<organism evidence="1 2">
    <name type="scientific">Clathrus columnatus</name>
    <dbReference type="NCBI Taxonomy" id="1419009"/>
    <lineage>
        <taxon>Eukaryota</taxon>
        <taxon>Fungi</taxon>
        <taxon>Dikarya</taxon>
        <taxon>Basidiomycota</taxon>
        <taxon>Agaricomycotina</taxon>
        <taxon>Agaricomycetes</taxon>
        <taxon>Phallomycetidae</taxon>
        <taxon>Phallales</taxon>
        <taxon>Clathraceae</taxon>
        <taxon>Clathrus</taxon>
    </lineage>
</organism>
<name>A0AAV5A1Y5_9AGAM</name>
<dbReference type="EMBL" id="BPWL01000001">
    <property type="protein sequence ID" value="GJJ05905.1"/>
    <property type="molecule type" value="Genomic_DNA"/>
</dbReference>
<reference evidence="1" key="1">
    <citation type="submission" date="2021-10" db="EMBL/GenBank/DDBJ databases">
        <title>De novo Genome Assembly of Clathrus columnatus (Basidiomycota, Fungi) Using Illumina and Nanopore Sequence Data.</title>
        <authorList>
            <person name="Ogiso-Tanaka E."/>
            <person name="Itagaki H."/>
            <person name="Hosoya T."/>
            <person name="Hosaka K."/>
        </authorList>
    </citation>
    <scope>NUCLEOTIDE SEQUENCE</scope>
    <source>
        <strain evidence="1">MO-923</strain>
    </source>
</reference>
<gene>
    <name evidence="1" type="ORF">Clacol_000092</name>
</gene>
<keyword evidence="2" id="KW-1185">Reference proteome</keyword>
<comment type="caution">
    <text evidence="1">The sequence shown here is derived from an EMBL/GenBank/DDBJ whole genome shotgun (WGS) entry which is preliminary data.</text>
</comment>
<accession>A0AAV5A1Y5</accession>
<proteinExistence type="predicted"/>